<dbReference type="InterPro" id="IPR036390">
    <property type="entry name" value="WH_DNA-bd_sf"/>
</dbReference>
<accession>A0A934X679</accession>
<dbReference type="AlphaFoldDB" id="A0A934X679"/>
<dbReference type="InterPro" id="IPR041698">
    <property type="entry name" value="Methyltransf_25"/>
</dbReference>
<evidence type="ECO:0000256" key="1">
    <source>
        <dbReference type="HAMAP-Rule" id="MF_01584"/>
    </source>
</evidence>
<dbReference type="SUPFAM" id="SSF46785">
    <property type="entry name" value="Winged helix' DNA-binding domain"/>
    <property type="match status" value="2"/>
</dbReference>
<reference evidence="3 4" key="1">
    <citation type="submission" date="2020-10" db="EMBL/GenBank/DDBJ databases">
        <title>Connecting structure to function with the recovery of over 1000 high-quality activated sludge metagenome-assembled genomes encoding full-length rRNA genes using long-read sequencing.</title>
        <authorList>
            <person name="Singleton C.M."/>
            <person name="Petriglieri F."/>
            <person name="Kristensen J.M."/>
            <person name="Kirkegaard R.H."/>
            <person name="Michaelsen T.Y."/>
            <person name="Andersen M.H."/>
            <person name="Karst S.M."/>
            <person name="Dueholm M.S."/>
            <person name="Nielsen P.H."/>
            <person name="Albertsen M."/>
        </authorList>
    </citation>
    <scope>NUCLEOTIDE SEQUENCE [LARGE SCALE GENOMIC DNA]</scope>
    <source>
        <strain evidence="3">AalE_18-Q3-R2-46_BAT3C.188</strain>
    </source>
</reference>
<comment type="caution">
    <text evidence="3">The sequence shown here is derived from an EMBL/GenBank/DDBJ whole genome shotgun (WGS) entry which is preliminary data.</text>
</comment>
<proteinExistence type="inferred from homology"/>
<dbReference type="CDD" id="cd02440">
    <property type="entry name" value="AdoMet_MTases"/>
    <property type="match status" value="1"/>
</dbReference>
<protein>
    <submittedName>
        <fullName evidence="3">DUF480 domain-containing protein</fullName>
    </submittedName>
</protein>
<dbReference type="InterPro" id="IPR036388">
    <property type="entry name" value="WH-like_DNA-bd_sf"/>
</dbReference>
<dbReference type="InterPro" id="IPR007432">
    <property type="entry name" value="DUF480"/>
</dbReference>
<feature type="domain" description="Methyltransferase" evidence="2">
    <location>
        <begin position="244"/>
        <end position="336"/>
    </location>
</feature>
<dbReference type="PANTHER" id="PTHR38768:SF1">
    <property type="entry name" value="UPF0502 PROTEIN YCEH"/>
    <property type="match status" value="1"/>
</dbReference>
<gene>
    <name evidence="3" type="ORF">IPF40_08585</name>
</gene>
<dbReference type="Proteomes" id="UP000718281">
    <property type="component" value="Unassembled WGS sequence"/>
</dbReference>
<dbReference type="EMBL" id="JADIXZ010000004">
    <property type="protein sequence ID" value="MBK6301095.1"/>
    <property type="molecule type" value="Genomic_DNA"/>
</dbReference>
<evidence type="ECO:0000259" key="2">
    <source>
        <dbReference type="Pfam" id="PF13649"/>
    </source>
</evidence>
<dbReference type="InterPro" id="IPR029063">
    <property type="entry name" value="SAM-dependent_MTases_sf"/>
</dbReference>
<name>A0A934X679_9MICO</name>
<evidence type="ECO:0000313" key="4">
    <source>
        <dbReference type="Proteomes" id="UP000718281"/>
    </source>
</evidence>
<sequence length="409" mass="43815">MADSTSGADDLVLEATEQRVLGSLLEKQVTVPSTYPMSLNAIRSACNQATSREPVTDFDEATVQESLRGLRLRELVRVVHGDRVLKYHQLLGQRLELADDERALITVLLLRGPQSPGELKTRTDRLHAFADRAEVEECLARLASREVPLVVELPKAPGHHDARWVHLLGPVELPAAVAAAVAAPVVDREVVLAGGSAQRDVNVTAAYDAVATAYALEFGAELEGKPFDRWLLARVAQLAGIDPVADVGCGPGHVTRFLADAGASVSGFDVSPGMIEEARLGSPDLGFEVADFRGLMRPRLAPAWGAIVAWYAVIHLAESELASAVAGLARVLRPGGWLALATHVGDAVHHVEEFLGEPVQLDFVLHDAVAVREAVAAAGLEVVEWYVRGPIAGAEAQTDRLYILARKPD</sequence>
<dbReference type="Gene3D" id="1.10.10.10">
    <property type="entry name" value="Winged helix-like DNA-binding domain superfamily/Winged helix DNA-binding domain"/>
    <property type="match status" value="2"/>
</dbReference>
<organism evidence="3 4">
    <name type="scientific">Candidatus Phosphoribacter hodrii</name>
    <dbReference type="NCBI Taxonomy" id="2953743"/>
    <lineage>
        <taxon>Bacteria</taxon>
        <taxon>Bacillati</taxon>
        <taxon>Actinomycetota</taxon>
        <taxon>Actinomycetes</taxon>
        <taxon>Micrococcales</taxon>
        <taxon>Dermatophilaceae</taxon>
        <taxon>Candidatus Phosphoribacter</taxon>
    </lineage>
</organism>
<dbReference type="PANTHER" id="PTHR38768">
    <property type="entry name" value="UPF0502 PROTEIN YCEH"/>
    <property type="match status" value="1"/>
</dbReference>
<dbReference type="SUPFAM" id="SSF53335">
    <property type="entry name" value="S-adenosyl-L-methionine-dependent methyltransferases"/>
    <property type="match status" value="1"/>
</dbReference>
<comment type="similarity">
    <text evidence="1">Belongs to the UPF0502 family.</text>
</comment>
<dbReference type="Gene3D" id="3.40.50.150">
    <property type="entry name" value="Vaccinia Virus protein VP39"/>
    <property type="match status" value="1"/>
</dbReference>
<dbReference type="Pfam" id="PF13649">
    <property type="entry name" value="Methyltransf_25"/>
    <property type="match status" value="1"/>
</dbReference>
<evidence type="ECO:0000313" key="3">
    <source>
        <dbReference type="EMBL" id="MBK6301095.1"/>
    </source>
</evidence>
<dbReference type="Pfam" id="PF04337">
    <property type="entry name" value="DUF480"/>
    <property type="match status" value="1"/>
</dbReference>
<dbReference type="HAMAP" id="MF_01584">
    <property type="entry name" value="UPF0502"/>
    <property type="match status" value="1"/>
</dbReference>